<proteinExistence type="predicted"/>
<dbReference type="InterPro" id="IPR054162">
    <property type="entry name" value="DUF6293_C"/>
</dbReference>
<keyword evidence="5" id="KW-1185">Reference proteome</keyword>
<dbReference type="EMBL" id="CP039138">
    <property type="protein sequence ID" value="QCP91904.1"/>
    <property type="molecule type" value="Genomic_DNA"/>
</dbReference>
<reference evidence="3 5" key="1">
    <citation type="journal article" date="2004" name="Genome Res.">
        <title>Genome sequence of Haloarcula marismortui: a halophilic archaeon from the Dead Sea.</title>
        <authorList>
            <person name="Baliga N.S."/>
            <person name="Bonneau R."/>
            <person name="Facciotti M.T."/>
            <person name="Pan M."/>
            <person name="Glusman G."/>
            <person name="Deutsch E.W."/>
            <person name="Shannon P."/>
            <person name="Chiu Y."/>
            <person name="Weng R.S."/>
            <person name="Gan R.R."/>
            <person name="Hung P."/>
            <person name="Date S.V."/>
            <person name="Marcotte E."/>
            <person name="Hood L."/>
            <person name="Ng W.V."/>
        </authorList>
    </citation>
    <scope>NUCLEOTIDE SEQUENCE [LARGE SCALE GENOMIC DNA]</scope>
    <source>
        <strain evidence="3">ATCC 43049</strain>
        <strain evidence="5">ATCC 43049 / DSM 3752 / JCM 8966 / VKM B-1809</strain>
    </source>
</reference>
<accession>Q5UZV2</accession>
<dbReference type="AlphaFoldDB" id="Q5UZV2"/>
<evidence type="ECO:0000313" key="4">
    <source>
        <dbReference type="EMBL" id="QCP91904.1"/>
    </source>
</evidence>
<dbReference type="Proteomes" id="UP000001169">
    <property type="component" value="Chromosome I"/>
</dbReference>
<dbReference type="EnsemblBacteria" id="AAV47201">
    <property type="protein sequence ID" value="AAV47201"/>
    <property type="gene ID" value="rrnAC2386"/>
</dbReference>
<name>Q5UZV2_HALMA</name>
<sequence length="244" mass="27711">MTLQTPLRVHIAPQGYEEERIYKPAIESRADVVYLLVTEDDEQSNQCQEAVEQNLADAGIECKETVCDIFDMSESMQTISGLIQDHRDDNVKVNISTGSKITAVGGTFACMMYGATPYYVQAEDYGEETVSVGVKDSFELPAYPIEPPEPEFVSILDFLEEQRSEGNKVKIRDLNTFVMEKEFDAVQGVERKDNDNIYDIVQEEYREPLSKEGFIREQPYAGSKYITLTEKGEQTLDFSRHLVD</sequence>
<dbReference type="Proteomes" id="UP000298722">
    <property type="component" value="Chromosome"/>
</dbReference>
<dbReference type="SUPFAM" id="SSF52980">
    <property type="entry name" value="Restriction endonuclease-like"/>
    <property type="match status" value="1"/>
</dbReference>
<evidence type="ECO:0000313" key="3">
    <source>
        <dbReference type="EMBL" id="AAV47201.1"/>
    </source>
</evidence>
<dbReference type="InterPro" id="IPR046260">
    <property type="entry name" value="HFX_2341-like_N"/>
</dbReference>
<protein>
    <recommendedName>
        <fullName evidence="7">CRISPR-associated protein</fullName>
    </recommendedName>
</protein>
<evidence type="ECO:0000313" key="5">
    <source>
        <dbReference type="Proteomes" id="UP000001169"/>
    </source>
</evidence>
<dbReference type="Gene3D" id="3.40.50.10770">
    <property type="entry name" value="Hypothetical protein VC1899 like domain (Restriction endonuclease-like)"/>
    <property type="match status" value="1"/>
</dbReference>
<dbReference type="eggNOG" id="arCOG01449">
    <property type="taxonomic scope" value="Archaea"/>
</dbReference>
<dbReference type="PaxDb" id="272569-rrnAC2386"/>
<evidence type="ECO:0000259" key="1">
    <source>
        <dbReference type="Pfam" id="PF19810"/>
    </source>
</evidence>
<dbReference type="KEGG" id="hma:rrnAC2386"/>
<reference evidence="4 6" key="2">
    <citation type="submission" date="2019-04" db="EMBL/GenBank/DDBJ databases">
        <title>Methylomes of two halophilic Archaea, Haloarcula marismortui and Haloferax mediterranei.</title>
        <authorList>
            <person name="DasSarma S."/>
            <person name="DasSarma P."/>
            <person name="DasSarma S."/>
            <person name="Fomenkov A."/>
            <person name="Vincze T."/>
            <person name="Anton B.P."/>
            <person name="Roberts R.J."/>
        </authorList>
    </citation>
    <scope>NUCLEOTIDE SEQUENCE [LARGE SCALE GENOMIC DNA]</scope>
    <source>
        <strain evidence="4 6">ATCC 43049</strain>
    </source>
</reference>
<evidence type="ECO:0008006" key="7">
    <source>
        <dbReference type="Google" id="ProtNLM"/>
    </source>
</evidence>
<gene>
    <name evidence="3" type="ordered locus">rrnAC2386</name>
    <name evidence="4" type="ORF">E6P14_13955</name>
</gene>
<evidence type="ECO:0000259" key="2">
    <source>
        <dbReference type="Pfam" id="PF22665"/>
    </source>
</evidence>
<organism evidence="3 5">
    <name type="scientific">Haloarcula marismortui (strain ATCC 43049 / DSM 3752 / JCM 8966 / VKM B-1809)</name>
    <name type="common">Halobacterium marismortui</name>
    <dbReference type="NCBI Taxonomy" id="272569"/>
    <lineage>
        <taxon>Archaea</taxon>
        <taxon>Methanobacteriati</taxon>
        <taxon>Methanobacteriota</taxon>
        <taxon>Stenosarchaea group</taxon>
        <taxon>Halobacteria</taxon>
        <taxon>Halobacteriales</taxon>
        <taxon>Haloarculaceae</taxon>
        <taxon>Haloarcula</taxon>
    </lineage>
</organism>
<feature type="domain" description="HFX-2341-like N-terminal" evidence="1">
    <location>
        <begin position="8"/>
        <end position="125"/>
    </location>
</feature>
<dbReference type="RefSeq" id="WP_011224196.1">
    <property type="nucleotide sequence ID" value="NC_006396.1"/>
</dbReference>
<dbReference type="GeneID" id="40153281"/>
<feature type="domain" description="DUF6293" evidence="2">
    <location>
        <begin position="139"/>
        <end position="238"/>
    </location>
</feature>
<dbReference type="Pfam" id="PF19810">
    <property type="entry name" value="HFX_2341_N"/>
    <property type="match status" value="1"/>
</dbReference>
<dbReference type="HOGENOM" id="CLU_087820_0_0_2"/>
<evidence type="ECO:0000313" key="6">
    <source>
        <dbReference type="Proteomes" id="UP000298722"/>
    </source>
</evidence>
<dbReference type="Pfam" id="PF22665">
    <property type="entry name" value="WHD_DUF6293"/>
    <property type="match status" value="1"/>
</dbReference>
<dbReference type="EMBL" id="AY596297">
    <property type="protein sequence ID" value="AAV47201.1"/>
    <property type="molecule type" value="Genomic_DNA"/>
</dbReference>
<dbReference type="InterPro" id="IPR011335">
    <property type="entry name" value="Restrct_endonuc-II-like"/>
</dbReference>